<dbReference type="InterPro" id="IPR016035">
    <property type="entry name" value="Acyl_Trfase/lysoPLipase"/>
</dbReference>
<gene>
    <name evidence="4" type="ORF">GGQ96_003816</name>
</gene>
<keyword evidence="2" id="KW-0378">Hydrolase</keyword>
<dbReference type="Pfam" id="PF01734">
    <property type="entry name" value="Patatin"/>
    <property type="match status" value="1"/>
</dbReference>
<comment type="caution">
    <text evidence="4">The sequence shown here is derived from an EMBL/GenBank/DDBJ whole genome shotgun (WGS) entry which is preliminary data.</text>
</comment>
<dbReference type="GO" id="GO:0016787">
    <property type="term" value="F:hydrolase activity"/>
    <property type="evidence" value="ECO:0007669"/>
    <property type="project" value="UniProtKB-UniRule"/>
</dbReference>
<feature type="domain" description="PNPLA" evidence="3">
    <location>
        <begin position="184"/>
        <end position="376"/>
    </location>
</feature>
<evidence type="ECO:0000313" key="5">
    <source>
        <dbReference type="Proteomes" id="UP000574769"/>
    </source>
</evidence>
<dbReference type="Proteomes" id="UP000574769">
    <property type="component" value="Unassembled WGS sequence"/>
</dbReference>
<evidence type="ECO:0000259" key="3">
    <source>
        <dbReference type="PROSITE" id="PS51635"/>
    </source>
</evidence>
<feature type="active site" description="Proton acceptor" evidence="2">
    <location>
        <position position="363"/>
    </location>
</feature>
<accession>A0A7W7AM77</accession>
<dbReference type="GO" id="GO:0016042">
    <property type="term" value="P:lipid catabolic process"/>
    <property type="evidence" value="ECO:0007669"/>
    <property type="project" value="UniProtKB-UniRule"/>
</dbReference>
<reference evidence="4 5" key="1">
    <citation type="submission" date="2020-08" db="EMBL/GenBank/DDBJ databases">
        <title>Genomic Encyclopedia of Type Strains, Phase IV (KMG-IV): sequencing the most valuable type-strain genomes for metagenomic binning, comparative biology and taxonomic classification.</title>
        <authorList>
            <person name="Goeker M."/>
        </authorList>
    </citation>
    <scope>NUCLEOTIDE SEQUENCE [LARGE SCALE GENOMIC DNA]</scope>
    <source>
        <strain evidence="4 5">DSM 15867</strain>
    </source>
</reference>
<dbReference type="RefSeq" id="WP_184116902.1">
    <property type="nucleotide sequence ID" value="NZ_JACHNY010000012.1"/>
</dbReference>
<proteinExistence type="predicted"/>
<dbReference type="AlphaFoldDB" id="A0A7W7AM77"/>
<name>A0A7W7AM77_9SPHN</name>
<dbReference type="EMBL" id="JACHNY010000012">
    <property type="protein sequence ID" value="MBB4619657.1"/>
    <property type="molecule type" value="Genomic_DNA"/>
</dbReference>
<evidence type="ECO:0000256" key="1">
    <source>
        <dbReference type="ARBA" id="ARBA00023098"/>
    </source>
</evidence>
<sequence>MPKLLPEIRSLTAIGATCVSSSGQAAETICSRDSSHGDSAADAALAPAASSQRRDRCGVRPPWISEHHRLQLQRSAISRAFVGYPFLSPVVIGARKSMWCLSGWASAASRRRSLAVTVALALSACATVPPRTPYTSADLAGAMPIPGDAVRYWASGDDDAYHRWGEDLLRQRRAGGRTAPATLLALSGGSDKGAFGAGLLNGWSRRGDRPAFDIVTGVSTGALIAPFAFLGGGEDMTLTQIYTNISSKDIYRQRVLGGVLGGASLLDSKPLKQLIAHHITPAFLDRIAAQHRAGRRLLVMTTQLDAERGVIWDMGAIAASASSQRLALFRQVLLASSSIPGAFPPVLIDMTGRGRSFAEMHVDGGTVSGFFTLPRSMLLAEAAASRAPAGGAIYVVYNGRLDAQFDVTKPKTFSILSRALSTVLGEADRTNVADLRSFAHEQKIGFTVCSIQRPTARDDAPLFDTTHMRELYAMGEQEAVSAAGCLANSHDTTPAGLP</sequence>
<keyword evidence="2" id="KW-0442">Lipid degradation</keyword>
<protein>
    <submittedName>
        <fullName evidence="4">Putative acylesterase/phospholipase RssA</fullName>
    </submittedName>
</protein>
<feature type="short sequence motif" description="DGA/G" evidence="2">
    <location>
        <begin position="363"/>
        <end position="365"/>
    </location>
</feature>
<comment type="caution">
    <text evidence="2">Lacks conserved residue(s) required for the propagation of feature annotation.</text>
</comment>
<keyword evidence="5" id="KW-1185">Reference proteome</keyword>
<dbReference type="InterPro" id="IPR002641">
    <property type="entry name" value="PNPLA_dom"/>
</dbReference>
<keyword evidence="1 2" id="KW-0443">Lipid metabolism</keyword>
<evidence type="ECO:0000313" key="4">
    <source>
        <dbReference type="EMBL" id="MBB4619657.1"/>
    </source>
</evidence>
<dbReference type="PROSITE" id="PS51635">
    <property type="entry name" value="PNPLA"/>
    <property type="match status" value="1"/>
</dbReference>
<dbReference type="SUPFAM" id="SSF52151">
    <property type="entry name" value="FabD/lysophospholipase-like"/>
    <property type="match status" value="1"/>
</dbReference>
<dbReference type="Gene3D" id="3.40.1090.10">
    <property type="entry name" value="Cytosolic phospholipase A2 catalytic domain"/>
    <property type="match status" value="1"/>
</dbReference>
<organism evidence="4 5">
    <name type="scientific">Sphingomonas abaci</name>
    <dbReference type="NCBI Taxonomy" id="237611"/>
    <lineage>
        <taxon>Bacteria</taxon>
        <taxon>Pseudomonadati</taxon>
        <taxon>Pseudomonadota</taxon>
        <taxon>Alphaproteobacteria</taxon>
        <taxon>Sphingomonadales</taxon>
        <taxon>Sphingomonadaceae</taxon>
        <taxon>Sphingomonas</taxon>
    </lineage>
</organism>
<evidence type="ECO:0000256" key="2">
    <source>
        <dbReference type="PROSITE-ProRule" id="PRU01161"/>
    </source>
</evidence>
<feature type="short sequence motif" description="GXSXG" evidence="2">
    <location>
        <begin position="217"/>
        <end position="221"/>
    </location>
</feature>
<feature type="active site" description="Nucleophile" evidence="2">
    <location>
        <position position="219"/>
    </location>
</feature>